<sequence>MQRKLSVPAARRHFSGIPRAYTRELAEPRTVAALRHVLAGRERSPDDVIQACRDIRLGLMSSRTVNMPGMLDCLGGLGLARLHGRQVSLRAAARDLMEDADARRLW</sequence>
<proteinExistence type="predicted"/>
<protein>
    <submittedName>
        <fullName evidence="1">Uncharacterized protein</fullName>
    </submittedName>
</protein>
<comment type="caution">
    <text evidence="1">The sequence shown here is derived from an EMBL/GenBank/DDBJ whole genome shotgun (WGS) entry which is preliminary data.</text>
</comment>
<organism evidence="1 2">
    <name type="scientific">Methylorubrum rhodinum</name>
    <dbReference type="NCBI Taxonomy" id="29428"/>
    <lineage>
        <taxon>Bacteria</taxon>
        <taxon>Pseudomonadati</taxon>
        <taxon>Pseudomonadota</taxon>
        <taxon>Alphaproteobacteria</taxon>
        <taxon>Hyphomicrobiales</taxon>
        <taxon>Methylobacteriaceae</taxon>
        <taxon>Methylorubrum</taxon>
    </lineage>
</organism>
<dbReference type="EMBL" id="JACHOP010000017">
    <property type="protein sequence ID" value="MBB5758812.1"/>
    <property type="molecule type" value="Genomic_DNA"/>
</dbReference>
<reference evidence="1 2" key="1">
    <citation type="submission" date="2020-08" db="EMBL/GenBank/DDBJ databases">
        <title>Genomic Encyclopedia of Type Strains, Phase IV (KMG-IV): sequencing the most valuable type-strain genomes for metagenomic binning, comparative biology and taxonomic classification.</title>
        <authorList>
            <person name="Goeker M."/>
        </authorList>
    </citation>
    <scope>NUCLEOTIDE SEQUENCE [LARGE SCALE GENOMIC DNA]</scope>
    <source>
        <strain evidence="1 2">DSM 2163</strain>
    </source>
</reference>
<dbReference type="AlphaFoldDB" id="A0A840ZL26"/>
<dbReference type="RefSeq" id="WP_183571579.1">
    <property type="nucleotide sequence ID" value="NZ_JACHOP010000017.1"/>
</dbReference>
<evidence type="ECO:0000313" key="1">
    <source>
        <dbReference type="EMBL" id="MBB5758812.1"/>
    </source>
</evidence>
<accession>A0A840ZL26</accession>
<evidence type="ECO:0000313" key="2">
    <source>
        <dbReference type="Proteomes" id="UP000583454"/>
    </source>
</evidence>
<gene>
    <name evidence="1" type="ORF">HNR00_003539</name>
</gene>
<name>A0A840ZL26_9HYPH</name>
<keyword evidence="2" id="KW-1185">Reference proteome</keyword>
<dbReference type="Proteomes" id="UP000583454">
    <property type="component" value="Unassembled WGS sequence"/>
</dbReference>